<evidence type="ECO:0000313" key="1">
    <source>
        <dbReference type="EMBL" id="KAJ0018383.1"/>
    </source>
</evidence>
<dbReference type="EMBL" id="CM047747">
    <property type="protein sequence ID" value="KAJ0018383.1"/>
    <property type="molecule type" value="Genomic_DNA"/>
</dbReference>
<evidence type="ECO:0000313" key="2">
    <source>
        <dbReference type="Proteomes" id="UP001163603"/>
    </source>
</evidence>
<accession>A0ACC0XLA1</accession>
<reference evidence="2" key="1">
    <citation type="journal article" date="2023" name="G3 (Bethesda)">
        <title>Genome assembly and association tests identify interacting loci associated with vigor, precocity, and sex in interspecific pistachio rootstocks.</title>
        <authorList>
            <person name="Palmer W."/>
            <person name="Jacygrad E."/>
            <person name="Sagayaradj S."/>
            <person name="Cavanaugh K."/>
            <person name="Han R."/>
            <person name="Bertier L."/>
            <person name="Beede B."/>
            <person name="Kafkas S."/>
            <person name="Golino D."/>
            <person name="Preece J."/>
            <person name="Michelmore R."/>
        </authorList>
    </citation>
    <scope>NUCLEOTIDE SEQUENCE [LARGE SCALE GENOMIC DNA]</scope>
</reference>
<dbReference type="Proteomes" id="UP001163603">
    <property type="component" value="Chromosome 12"/>
</dbReference>
<proteinExistence type="predicted"/>
<organism evidence="1 2">
    <name type="scientific">Pistacia integerrima</name>
    <dbReference type="NCBI Taxonomy" id="434235"/>
    <lineage>
        <taxon>Eukaryota</taxon>
        <taxon>Viridiplantae</taxon>
        <taxon>Streptophyta</taxon>
        <taxon>Embryophyta</taxon>
        <taxon>Tracheophyta</taxon>
        <taxon>Spermatophyta</taxon>
        <taxon>Magnoliopsida</taxon>
        <taxon>eudicotyledons</taxon>
        <taxon>Gunneridae</taxon>
        <taxon>Pentapetalae</taxon>
        <taxon>rosids</taxon>
        <taxon>malvids</taxon>
        <taxon>Sapindales</taxon>
        <taxon>Anacardiaceae</taxon>
        <taxon>Pistacia</taxon>
    </lineage>
</organism>
<sequence length="90" mass="9924">MLKNLLRPKSKASSPPSHNLQSIFLLHVPHHEETTRHHRSSPHRHRTHEISALPPTSSHGAPTSVALTLSLPSISAATSCLSLLKLCFWV</sequence>
<comment type="caution">
    <text evidence="1">The sequence shown here is derived from an EMBL/GenBank/DDBJ whole genome shotgun (WGS) entry which is preliminary data.</text>
</comment>
<name>A0ACC0XLA1_9ROSI</name>
<protein>
    <submittedName>
        <fullName evidence="1">Uncharacterized protein</fullName>
    </submittedName>
</protein>
<keyword evidence="2" id="KW-1185">Reference proteome</keyword>
<gene>
    <name evidence="1" type="ORF">Pint_10969</name>
</gene>